<dbReference type="SUPFAM" id="SSF49764">
    <property type="entry name" value="HSP20-like chaperones"/>
    <property type="match status" value="1"/>
</dbReference>
<proteinExistence type="inferred from homology"/>
<feature type="region of interest" description="Disordered" evidence="4">
    <location>
        <begin position="99"/>
        <end position="158"/>
    </location>
</feature>
<reference evidence="6" key="2">
    <citation type="journal article" date="2023" name="IMA Fungus">
        <title>Comparative genomic study of the Penicillium genus elucidates a diverse pangenome and 15 lateral gene transfer events.</title>
        <authorList>
            <person name="Petersen C."/>
            <person name="Sorensen T."/>
            <person name="Nielsen M.R."/>
            <person name="Sondergaard T.E."/>
            <person name="Sorensen J.L."/>
            <person name="Fitzpatrick D.A."/>
            <person name="Frisvad J.C."/>
            <person name="Nielsen K.L."/>
        </authorList>
    </citation>
    <scope>NUCLEOTIDE SEQUENCE</scope>
    <source>
        <strain evidence="6">IBT 22155</strain>
    </source>
</reference>
<dbReference type="AlphaFoldDB" id="A0A9W9GUH8"/>
<evidence type="ECO:0000259" key="5">
    <source>
        <dbReference type="PROSITE" id="PS01031"/>
    </source>
</evidence>
<dbReference type="PANTHER" id="PTHR11527">
    <property type="entry name" value="HEAT-SHOCK PROTEIN 20 FAMILY MEMBER"/>
    <property type="match status" value="1"/>
</dbReference>
<gene>
    <name evidence="6" type="ORF">N7515_006195</name>
</gene>
<dbReference type="GeneID" id="81406109"/>
<dbReference type="InterPro" id="IPR008978">
    <property type="entry name" value="HSP20-like_chaperone"/>
</dbReference>
<keyword evidence="7" id="KW-1185">Reference proteome</keyword>
<evidence type="ECO:0000256" key="1">
    <source>
        <dbReference type="ARBA" id="ARBA00023016"/>
    </source>
</evidence>
<dbReference type="Gene3D" id="2.60.40.790">
    <property type="match status" value="1"/>
</dbReference>
<protein>
    <submittedName>
        <fullName evidence="6">HSP20-like chaperone</fullName>
    </submittedName>
</protein>
<dbReference type="RefSeq" id="XP_056520535.1">
    <property type="nucleotide sequence ID" value="XM_056666939.1"/>
</dbReference>
<organism evidence="6 7">
    <name type="scientific">Penicillium bovifimosum</name>
    <dbReference type="NCBI Taxonomy" id="126998"/>
    <lineage>
        <taxon>Eukaryota</taxon>
        <taxon>Fungi</taxon>
        <taxon>Dikarya</taxon>
        <taxon>Ascomycota</taxon>
        <taxon>Pezizomycotina</taxon>
        <taxon>Eurotiomycetes</taxon>
        <taxon>Eurotiomycetidae</taxon>
        <taxon>Eurotiales</taxon>
        <taxon>Aspergillaceae</taxon>
        <taxon>Penicillium</taxon>
    </lineage>
</organism>
<dbReference type="Proteomes" id="UP001149079">
    <property type="component" value="Unassembled WGS sequence"/>
</dbReference>
<evidence type="ECO:0000313" key="6">
    <source>
        <dbReference type="EMBL" id="KAJ5130156.1"/>
    </source>
</evidence>
<accession>A0A9W9GUH8</accession>
<dbReference type="OrthoDB" id="1431247at2759"/>
<feature type="region of interest" description="Disordered" evidence="4">
    <location>
        <begin position="23"/>
        <end position="54"/>
    </location>
</feature>
<evidence type="ECO:0000256" key="2">
    <source>
        <dbReference type="PROSITE-ProRule" id="PRU00285"/>
    </source>
</evidence>
<feature type="domain" description="SHSP" evidence="5">
    <location>
        <begin position="50"/>
        <end position="211"/>
    </location>
</feature>
<dbReference type="EMBL" id="JAPQKL010000005">
    <property type="protein sequence ID" value="KAJ5130156.1"/>
    <property type="molecule type" value="Genomic_DNA"/>
</dbReference>
<dbReference type="Pfam" id="PF00011">
    <property type="entry name" value="HSP20"/>
    <property type="match status" value="1"/>
</dbReference>
<reference evidence="6" key="1">
    <citation type="submission" date="2022-11" db="EMBL/GenBank/DDBJ databases">
        <authorList>
            <person name="Petersen C."/>
        </authorList>
    </citation>
    <scope>NUCLEOTIDE SEQUENCE</scope>
    <source>
        <strain evidence="6">IBT 22155</strain>
    </source>
</reference>
<evidence type="ECO:0000256" key="3">
    <source>
        <dbReference type="RuleBase" id="RU003616"/>
    </source>
</evidence>
<comment type="caution">
    <text evidence="6">The sequence shown here is derived from an EMBL/GenBank/DDBJ whole genome shotgun (WGS) entry which is preliminary data.</text>
</comment>
<feature type="compositionally biased region" description="Polar residues" evidence="4">
    <location>
        <begin position="133"/>
        <end position="150"/>
    </location>
</feature>
<dbReference type="InterPro" id="IPR002068">
    <property type="entry name" value="A-crystallin/Hsp20_dom"/>
</dbReference>
<comment type="similarity">
    <text evidence="2 3">Belongs to the small heat shock protein (HSP20) family.</text>
</comment>
<sequence>MAFFAQPSLTPLLQLLNDYESTPQETQEYYKPRRNNTKSSRGCPKLQAPPAPRSFMPAFDVRELTDAYYLDGELPGVDQSQIEIEFTDAHTLVIKGHTERNYNNEDNATPSSSRSSSPAGWHQPTVEDEDAESTTGSSAGSVDTAASGQAQAEKDEPHYWAAERSTGDFQRTFSFTARVDQDNVRASLKNGILSVVVPKEATPTPKKIRIL</sequence>
<keyword evidence="1" id="KW-0346">Stress response</keyword>
<dbReference type="PROSITE" id="PS01031">
    <property type="entry name" value="SHSP"/>
    <property type="match status" value="1"/>
</dbReference>
<evidence type="ECO:0000256" key="4">
    <source>
        <dbReference type="SAM" id="MobiDB-lite"/>
    </source>
</evidence>
<dbReference type="CDD" id="cd06464">
    <property type="entry name" value="ACD_sHsps-like"/>
    <property type="match status" value="1"/>
</dbReference>
<name>A0A9W9GUH8_9EURO</name>
<dbReference type="InterPro" id="IPR031107">
    <property type="entry name" value="Small_HSP"/>
</dbReference>
<evidence type="ECO:0000313" key="7">
    <source>
        <dbReference type="Proteomes" id="UP001149079"/>
    </source>
</evidence>